<proteinExistence type="predicted"/>
<dbReference type="RefSeq" id="WP_172961800.1">
    <property type="nucleotide sequence ID" value="NZ_AP017378.1"/>
</dbReference>
<dbReference type="NCBIfam" id="TIGR01909">
    <property type="entry name" value="C_GCAxxG_C_C"/>
    <property type="match status" value="1"/>
</dbReference>
<organism evidence="1 2">
    <name type="scientific">Desulfovibrio ferrophilus</name>
    <dbReference type="NCBI Taxonomy" id="241368"/>
    <lineage>
        <taxon>Bacteria</taxon>
        <taxon>Pseudomonadati</taxon>
        <taxon>Thermodesulfobacteriota</taxon>
        <taxon>Desulfovibrionia</taxon>
        <taxon>Desulfovibrionales</taxon>
        <taxon>Desulfovibrionaceae</taxon>
        <taxon>Desulfovibrio</taxon>
    </lineage>
</organism>
<sequence length="150" mass="15853">MTASTSPASNAEQRFLDGYSCSESVASIFATHFGLPEEPLRRAACGFGGGMGGMGRTCGAATGAIMAIGMALAPDDPTNAAARSQVKNAVRTFLQEFEERHGSSHCKQLLGCDLSTPEGYNEARSRNLFKTICPSFVLTAGELLEQLLDK</sequence>
<reference evidence="1 2" key="1">
    <citation type="journal article" date="2018" name="Sci. Adv.">
        <title>Multi-heme cytochromes provide a pathway for survival in energy-limited environments.</title>
        <authorList>
            <person name="Deng X."/>
            <person name="Dohmae N."/>
            <person name="Nealson K.H."/>
            <person name="Hashimoto K."/>
            <person name="Okamoto A."/>
        </authorList>
    </citation>
    <scope>NUCLEOTIDE SEQUENCE [LARGE SCALE GENOMIC DNA]</scope>
    <source>
        <strain evidence="1 2">IS5</strain>
    </source>
</reference>
<dbReference type="Pfam" id="PF09719">
    <property type="entry name" value="C_GCAxxG_C_C"/>
    <property type="match status" value="1"/>
</dbReference>
<keyword evidence="2" id="KW-1185">Reference proteome</keyword>
<protein>
    <submittedName>
        <fullName evidence="1">C_GCAxxG_C_C family protein</fullName>
    </submittedName>
</protein>
<dbReference type="EMBL" id="AP017378">
    <property type="protein sequence ID" value="BBD09933.1"/>
    <property type="molecule type" value="Genomic_DNA"/>
</dbReference>
<dbReference type="KEGG" id="dfl:DFE_3207"/>
<dbReference type="Proteomes" id="UP000269883">
    <property type="component" value="Chromosome"/>
</dbReference>
<accession>A0A2Z6B391</accession>
<evidence type="ECO:0000313" key="2">
    <source>
        <dbReference type="Proteomes" id="UP000269883"/>
    </source>
</evidence>
<dbReference type="AlphaFoldDB" id="A0A2Z6B391"/>
<dbReference type="InterPro" id="IPR010181">
    <property type="entry name" value="CGCAxxGCC_motif"/>
</dbReference>
<evidence type="ECO:0000313" key="1">
    <source>
        <dbReference type="EMBL" id="BBD09933.1"/>
    </source>
</evidence>
<name>A0A2Z6B391_9BACT</name>
<gene>
    <name evidence="1" type="ORF">DFE_3207</name>
</gene>